<dbReference type="InterPro" id="IPR036133">
    <property type="entry name" value="EB1_C_sf"/>
</dbReference>
<keyword evidence="6" id="KW-0498">Mitosis</keyword>
<dbReference type="Proteomes" id="UP000515123">
    <property type="component" value="Linkage group 3"/>
</dbReference>
<proteinExistence type="inferred from homology"/>
<dbReference type="Pfam" id="PF00307">
    <property type="entry name" value="CH"/>
    <property type="match status" value="1"/>
</dbReference>
<evidence type="ECO:0000313" key="15">
    <source>
        <dbReference type="RefSeq" id="XP_020085113.1"/>
    </source>
</evidence>
<sequence length="334" mass="36792">MAATNIGMMDSAYFVGRGEILAWINSTLHLNLSKVEEAASGAVVCQLMDAVHPGMVPMHKVNFDAKSEYEMIQNYKVLQDVFNKLKITKHIEVNKLVKGRPLDNLEFMQWMKRYCDTVNGGVVNNYNPVERRDACKGGKEANKRAATAPTQASSKSSSAAPKSQASQPARKNDVNSTNGSQKSAKPVSNAGGQAYDEQITELKLFVDSLEKERDFYFAKLRDIEILCQSPEIEHLSIVGAIQKILYATDDSPAVVAEAQAMIAAEQQKQQQLPALSPIAEASEEKLPQQHQESQKRKCISTLEVDMAANSTLSPRQRLSDISDVHYCGSPLTNC</sequence>
<evidence type="ECO:0000256" key="7">
    <source>
        <dbReference type="ARBA" id="ARBA00023212"/>
    </source>
</evidence>
<dbReference type="Pfam" id="PF03271">
    <property type="entry name" value="EB1"/>
    <property type="match status" value="1"/>
</dbReference>
<evidence type="ECO:0000259" key="13">
    <source>
        <dbReference type="PROSITE" id="PS51230"/>
    </source>
</evidence>
<dbReference type="SUPFAM" id="SSF140612">
    <property type="entry name" value="EB1 dimerisation domain-like"/>
    <property type="match status" value="1"/>
</dbReference>
<gene>
    <name evidence="15" type="primary">LOC109707973</name>
</gene>
<dbReference type="OrthoDB" id="2119228at2759"/>
<comment type="subcellular location">
    <subcellularLocation>
        <location evidence="9">Cytoplasm</location>
        <location evidence="9">Cytoskeleton</location>
        <location evidence="9">Phragmoplast</location>
    </subcellularLocation>
    <subcellularLocation>
        <location evidence="1">Cytoplasm</location>
        <location evidence="1">Cytoskeleton</location>
        <location evidence="1">Spindle</location>
    </subcellularLocation>
</comment>
<reference evidence="15" key="2">
    <citation type="submission" date="2025-08" db="UniProtKB">
        <authorList>
            <consortium name="RefSeq"/>
        </authorList>
    </citation>
    <scope>IDENTIFICATION</scope>
    <source>
        <tissue evidence="15">Leaf</tissue>
    </source>
</reference>
<evidence type="ECO:0000256" key="4">
    <source>
        <dbReference type="ARBA" id="ARBA00022618"/>
    </source>
</evidence>
<keyword evidence="4" id="KW-0132">Cell division</keyword>
<dbReference type="AlphaFoldDB" id="A0A6P5EV05"/>
<dbReference type="PANTHER" id="PTHR10623">
    <property type="entry name" value="MICROTUBULE-ASSOCIATED PROTEIN RP/EB FAMILY MEMBER"/>
    <property type="match status" value="1"/>
</dbReference>
<keyword evidence="5 10" id="KW-0493">Microtubule</keyword>
<dbReference type="Gene3D" id="1.10.418.10">
    <property type="entry name" value="Calponin-like domain"/>
    <property type="match status" value="1"/>
</dbReference>
<dbReference type="FunFam" id="1.10.418.10:FF:000028">
    <property type="entry name" value="RP/EB family microtubule-associated protein"/>
    <property type="match status" value="1"/>
</dbReference>
<name>A0A6P5EV05_ANACO</name>
<evidence type="ECO:0000313" key="14">
    <source>
        <dbReference type="Proteomes" id="UP000515123"/>
    </source>
</evidence>
<dbReference type="FunFam" id="1.20.5.1430:FF:000006">
    <property type="entry name" value="Microtubule-associated protein RP/EB family member 1C"/>
    <property type="match status" value="1"/>
</dbReference>
<dbReference type="GO" id="GO:0005819">
    <property type="term" value="C:spindle"/>
    <property type="evidence" value="ECO:0007669"/>
    <property type="project" value="UniProtKB-SubCell"/>
</dbReference>
<dbReference type="Gene3D" id="1.20.5.1430">
    <property type="match status" value="1"/>
</dbReference>
<dbReference type="RefSeq" id="XP_020085113.1">
    <property type="nucleotide sequence ID" value="XM_020229524.1"/>
</dbReference>
<evidence type="ECO:0000256" key="3">
    <source>
        <dbReference type="ARBA" id="ARBA00022490"/>
    </source>
</evidence>
<dbReference type="InterPro" id="IPR004953">
    <property type="entry name" value="EB1_C"/>
</dbReference>
<feature type="domain" description="Calponin-homology (CH)" evidence="12">
    <location>
        <begin position="14"/>
        <end position="116"/>
    </location>
</feature>
<evidence type="ECO:0000256" key="9">
    <source>
        <dbReference type="ARBA" id="ARBA00060413"/>
    </source>
</evidence>
<dbReference type="InterPro" id="IPR027328">
    <property type="entry name" value="MAPRE"/>
</dbReference>
<evidence type="ECO:0000256" key="1">
    <source>
        <dbReference type="ARBA" id="ARBA00004186"/>
    </source>
</evidence>
<keyword evidence="3" id="KW-0963">Cytoplasm</keyword>
<dbReference type="InterPro" id="IPR036872">
    <property type="entry name" value="CH_dom_sf"/>
</dbReference>
<feature type="compositionally biased region" description="Polar residues" evidence="11">
    <location>
        <begin position="174"/>
        <end position="183"/>
    </location>
</feature>
<dbReference type="CDD" id="cd00014">
    <property type="entry name" value="CH_SF"/>
    <property type="match status" value="1"/>
</dbReference>
<keyword evidence="7" id="KW-0206">Cytoskeleton</keyword>
<evidence type="ECO:0000256" key="10">
    <source>
        <dbReference type="PROSITE-ProRule" id="PRU00576"/>
    </source>
</evidence>
<feature type="region of interest" description="Disordered" evidence="11">
    <location>
        <begin position="135"/>
        <end position="192"/>
    </location>
</feature>
<protein>
    <submittedName>
        <fullName evidence="15">Microtubule-associated protein RP/EB family member 1C isoform X2</fullName>
    </submittedName>
</protein>
<dbReference type="PROSITE" id="PS50021">
    <property type="entry name" value="CH"/>
    <property type="match status" value="1"/>
</dbReference>
<dbReference type="GO" id="GO:0009524">
    <property type="term" value="C:phragmoplast"/>
    <property type="evidence" value="ECO:0007669"/>
    <property type="project" value="UniProtKB-SubCell"/>
</dbReference>
<dbReference type="PROSITE" id="PS51230">
    <property type="entry name" value="EB1_C"/>
    <property type="match status" value="1"/>
</dbReference>
<comment type="similarity">
    <text evidence="2">Belongs to the MAPRE family.</text>
</comment>
<dbReference type="InterPro" id="IPR001715">
    <property type="entry name" value="CH_dom"/>
</dbReference>
<evidence type="ECO:0000256" key="5">
    <source>
        <dbReference type="ARBA" id="ARBA00022701"/>
    </source>
</evidence>
<evidence type="ECO:0000256" key="11">
    <source>
        <dbReference type="SAM" id="MobiDB-lite"/>
    </source>
</evidence>
<dbReference type="GO" id="GO:0009652">
    <property type="term" value="P:thigmotropism"/>
    <property type="evidence" value="ECO:0007669"/>
    <property type="project" value="UniProtKB-ARBA"/>
</dbReference>
<dbReference type="SUPFAM" id="SSF47576">
    <property type="entry name" value="Calponin-homology domain, CH-domain"/>
    <property type="match status" value="1"/>
</dbReference>
<evidence type="ECO:0000256" key="8">
    <source>
        <dbReference type="ARBA" id="ARBA00023306"/>
    </source>
</evidence>
<reference evidence="14" key="1">
    <citation type="journal article" date="2015" name="Nat. Genet.">
        <title>The pineapple genome and the evolution of CAM photosynthesis.</title>
        <authorList>
            <person name="Ming R."/>
            <person name="VanBuren R."/>
            <person name="Wai C.M."/>
            <person name="Tang H."/>
            <person name="Schatz M.C."/>
            <person name="Bowers J.E."/>
            <person name="Lyons E."/>
            <person name="Wang M.L."/>
            <person name="Chen J."/>
            <person name="Biggers E."/>
            <person name="Zhang J."/>
            <person name="Huang L."/>
            <person name="Zhang L."/>
            <person name="Miao W."/>
            <person name="Zhang J."/>
            <person name="Ye Z."/>
            <person name="Miao C."/>
            <person name="Lin Z."/>
            <person name="Wang H."/>
            <person name="Zhou H."/>
            <person name="Yim W.C."/>
            <person name="Priest H.D."/>
            <person name="Zheng C."/>
            <person name="Woodhouse M."/>
            <person name="Edger P.P."/>
            <person name="Guyot R."/>
            <person name="Guo H.B."/>
            <person name="Guo H."/>
            <person name="Zheng G."/>
            <person name="Singh R."/>
            <person name="Sharma A."/>
            <person name="Min X."/>
            <person name="Zheng Y."/>
            <person name="Lee H."/>
            <person name="Gurtowski J."/>
            <person name="Sedlazeck F.J."/>
            <person name="Harkess A."/>
            <person name="McKain M.R."/>
            <person name="Liao Z."/>
            <person name="Fang J."/>
            <person name="Liu J."/>
            <person name="Zhang X."/>
            <person name="Zhang Q."/>
            <person name="Hu W."/>
            <person name="Qin Y."/>
            <person name="Wang K."/>
            <person name="Chen L.Y."/>
            <person name="Shirley N."/>
            <person name="Lin Y.R."/>
            <person name="Liu L.Y."/>
            <person name="Hernandez A.G."/>
            <person name="Wright C.L."/>
            <person name="Bulone V."/>
            <person name="Tuskan G.A."/>
            <person name="Heath K."/>
            <person name="Zee F."/>
            <person name="Moore P.H."/>
            <person name="Sunkar R."/>
            <person name="Leebens-Mack J.H."/>
            <person name="Mockler T."/>
            <person name="Bennetzen J.L."/>
            <person name="Freeling M."/>
            <person name="Sankoff D."/>
            <person name="Paterson A.H."/>
            <person name="Zhu X."/>
            <person name="Yang X."/>
            <person name="Smith J.A."/>
            <person name="Cushman J.C."/>
            <person name="Paull R.E."/>
            <person name="Yu Q."/>
        </authorList>
    </citation>
    <scope>NUCLEOTIDE SEQUENCE [LARGE SCALE GENOMIC DNA]</scope>
    <source>
        <strain evidence="14">cv. F153</strain>
    </source>
</reference>
<dbReference type="GO" id="GO:0005874">
    <property type="term" value="C:microtubule"/>
    <property type="evidence" value="ECO:0007669"/>
    <property type="project" value="UniProtKB-KW"/>
</dbReference>
<dbReference type="GO" id="GO:0008017">
    <property type="term" value="F:microtubule binding"/>
    <property type="evidence" value="ECO:0007669"/>
    <property type="project" value="InterPro"/>
</dbReference>
<evidence type="ECO:0000256" key="6">
    <source>
        <dbReference type="ARBA" id="ARBA00022776"/>
    </source>
</evidence>
<organism evidence="14 15">
    <name type="scientific">Ananas comosus</name>
    <name type="common">Pineapple</name>
    <name type="synonym">Ananas ananas</name>
    <dbReference type="NCBI Taxonomy" id="4615"/>
    <lineage>
        <taxon>Eukaryota</taxon>
        <taxon>Viridiplantae</taxon>
        <taxon>Streptophyta</taxon>
        <taxon>Embryophyta</taxon>
        <taxon>Tracheophyta</taxon>
        <taxon>Spermatophyta</taxon>
        <taxon>Magnoliopsida</taxon>
        <taxon>Liliopsida</taxon>
        <taxon>Poales</taxon>
        <taxon>Bromeliaceae</taxon>
        <taxon>Bromelioideae</taxon>
        <taxon>Ananas</taxon>
    </lineage>
</organism>
<dbReference type="GO" id="GO:0051301">
    <property type="term" value="P:cell division"/>
    <property type="evidence" value="ECO:0007669"/>
    <property type="project" value="UniProtKB-KW"/>
</dbReference>
<dbReference type="GeneID" id="109707973"/>
<keyword evidence="8" id="KW-0131">Cell cycle</keyword>
<keyword evidence="14" id="KW-1185">Reference proteome</keyword>
<feature type="domain" description="EB1 C-terminal" evidence="13">
    <location>
        <begin position="184"/>
        <end position="254"/>
    </location>
</feature>
<evidence type="ECO:0000256" key="2">
    <source>
        <dbReference type="ARBA" id="ARBA00010729"/>
    </source>
</evidence>
<evidence type="ECO:0000259" key="12">
    <source>
        <dbReference type="PROSITE" id="PS50021"/>
    </source>
</evidence>
<accession>A0A6P5EV05</accession>
<feature type="compositionally biased region" description="Low complexity" evidence="11">
    <location>
        <begin position="145"/>
        <end position="169"/>
    </location>
</feature>